<feature type="domain" description="Peptidase S8/S53" evidence="8">
    <location>
        <begin position="50"/>
        <end position="317"/>
    </location>
</feature>
<keyword evidence="3 5" id="KW-0378">Hydrolase</keyword>
<evidence type="ECO:0000256" key="1">
    <source>
        <dbReference type="ARBA" id="ARBA00011073"/>
    </source>
</evidence>
<keyword evidence="4 5" id="KW-0720">Serine protease</keyword>
<gene>
    <name evidence="9" type="ORF">GCM10007964_58830</name>
</gene>
<keyword evidence="6" id="KW-1133">Transmembrane helix</keyword>
<dbReference type="SUPFAM" id="SSF52743">
    <property type="entry name" value="Subtilisin-like"/>
    <property type="match status" value="1"/>
</dbReference>
<dbReference type="EMBL" id="BMNT01000038">
    <property type="protein sequence ID" value="GGL08815.1"/>
    <property type="molecule type" value="Genomic_DNA"/>
</dbReference>
<keyword evidence="6" id="KW-0472">Membrane</keyword>
<accession>A0A917RJA9</accession>
<dbReference type="PANTHER" id="PTHR43806">
    <property type="entry name" value="PEPTIDASE S8"/>
    <property type="match status" value="1"/>
</dbReference>
<feature type="signal peptide" evidence="7">
    <location>
        <begin position="1"/>
        <end position="25"/>
    </location>
</feature>
<protein>
    <submittedName>
        <fullName evidence="9">Type VII secretion-associated serine protease</fullName>
    </submittedName>
</protein>
<dbReference type="InterPro" id="IPR050131">
    <property type="entry name" value="Peptidase_S8_subtilisin-like"/>
</dbReference>
<dbReference type="PROSITE" id="PS51892">
    <property type="entry name" value="SUBTILASE"/>
    <property type="match status" value="1"/>
</dbReference>
<dbReference type="Proteomes" id="UP000645217">
    <property type="component" value="Unassembled WGS sequence"/>
</dbReference>
<dbReference type="GO" id="GO:0006508">
    <property type="term" value="P:proteolysis"/>
    <property type="evidence" value="ECO:0007669"/>
    <property type="project" value="UniProtKB-KW"/>
</dbReference>
<dbReference type="InterPro" id="IPR015500">
    <property type="entry name" value="Peptidase_S8_subtilisin-rel"/>
</dbReference>
<dbReference type="RefSeq" id="WP_189166303.1">
    <property type="nucleotide sequence ID" value="NZ_BMNT01000038.1"/>
</dbReference>
<proteinExistence type="inferred from homology"/>
<reference evidence="9" key="1">
    <citation type="journal article" date="2014" name="Int. J. Syst. Evol. Microbiol.">
        <title>Complete genome sequence of Corynebacterium casei LMG S-19264T (=DSM 44701T), isolated from a smear-ripened cheese.</title>
        <authorList>
            <consortium name="US DOE Joint Genome Institute (JGI-PGF)"/>
            <person name="Walter F."/>
            <person name="Albersmeier A."/>
            <person name="Kalinowski J."/>
            <person name="Ruckert C."/>
        </authorList>
    </citation>
    <scope>NUCLEOTIDE SEQUENCE</scope>
    <source>
        <strain evidence="9">JCM 13064</strain>
    </source>
</reference>
<keyword evidence="6" id="KW-0812">Transmembrane</keyword>
<comment type="caution">
    <text evidence="9">The sequence shown here is derived from an EMBL/GenBank/DDBJ whole genome shotgun (WGS) entry which is preliminary data.</text>
</comment>
<organism evidence="9 10">
    <name type="scientific">Sphaerisporangium melleum</name>
    <dbReference type="NCBI Taxonomy" id="321316"/>
    <lineage>
        <taxon>Bacteria</taxon>
        <taxon>Bacillati</taxon>
        <taxon>Actinomycetota</taxon>
        <taxon>Actinomycetes</taxon>
        <taxon>Streptosporangiales</taxon>
        <taxon>Streptosporangiaceae</taxon>
        <taxon>Sphaerisporangium</taxon>
    </lineage>
</organism>
<evidence type="ECO:0000256" key="4">
    <source>
        <dbReference type="ARBA" id="ARBA00022825"/>
    </source>
</evidence>
<evidence type="ECO:0000256" key="3">
    <source>
        <dbReference type="ARBA" id="ARBA00022801"/>
    </source>
</evidence>
<evidence type="ECO:0000313" key="9">
    <source>
        <dbReference type="EMBL" id="GGL08815.1"/>
    </source>
</evidence>
<comment type="similarity">
    <text evidence="1 5">Belongs to the peptidase S8 family.</text>
</comment>
<name>A0A917RJA9_9ACTN</name>
<sequence>MLRAAGVLGAALALTGLLAGPPAVAQDVRGRQQWVLDAVKAEQAWRTSRGAGVTVAVVDSVVDEATRELKGKVTVAPDMRSTLFDEVPLARGPHGTAMASLIAGSGKEGGLIGVAPESRILSVPVIDESEPEDDFVEPDDGLGPPAESPLSRALRYATDHGAQVISMSLGEYATQRADRQAVAYALARGVVLVAAVGNDGDSESALRRGTSFWSFPAGYPGVIGVGAVDKNGRPAAFSSDNLSVLVGAPGVGVTAAVPGGGYQEVEGSSASTALVAGVAALIKARYPHLPPELVSRAISSTARGGSPAGYDDKRGFGVVDAAAALTRAGELVAYQGSTAVRGDLHFGNGATAPAPTPPGPDPLRLWVYGAGVLFGLVAFGAAVIVLTRRAERQ</sequence>
<dbReference type="PANTHER" id="PTHR43806:SF11">
    <property type="entry name" value="CEREVISIN-RELATED"/>
    <property type="match status" value="1"/>
</dbReference>
<feature type="active site" description="Charge relay system" evidence="5">
    <location>
        <position position="94"/>
    </location>
</feature>
<evidence type="ECO:0000256" key="6">
    <source>
        <dbReference type="SAM" id="Phobius"/>
    </source>
</evidence>
<evidence type="ECO:0000256" key="7">
    <source>
        <dbReference type="SAM" id="SignalP"/>
    </source>
</evidence>
<reference evidence="9" key="2">
    <citation type="submission" date="2020-09" db="EMBL/GenBank/DDBJ databases">
        <authorList>
            <person name="Sun Q."/>
            <person name="Ohkuma M."/>
        </authorList>
    </citation>
    <scope>NUCLEOTIDE SEQUENCE</scope>
    <source>
        <strain evidence="9">JCM 13064</strain>
    </source>
</reference>
<feature type="chain" id="PRO_5038070193" evidence="7">
    <location>
        <begin position="26"/>
        <end position="393"/>
    </location>
</feature>
<evidence type="ECO:0000313" key="10">
    <source>
        <dbReference type="Proteomes" id="UP000645217"/>
    </source>
</evidence>
<dbReference type="GO" id="GO:0004252">
    <property type="term" value="F:serine-type endopeptidase activity"/>
    <property type="evidence" value="ECO:0007669"/>
    <property type="project" value="UniProtKB-UniRule"/>
</dbReference>
<keyword evidence="7" id="KW-0732">Signal</keyword>
<dbReference type="Gene3D" id="3.40.50.200">
    <property type="entry name" value="Peptidase S8/S53 domain"/>
    <property type="match status" value="1"/>
</dbReference>
<dbReference type="InterPro" id="IPR000209">
    <property type="entry name" value="Peptidase_S8/S53_dom"/>
</dbReference>
<feature type="active site" description="Charge relay system" evidence="5">
    <location>
        <position position="269"/>
    </location>
</feature>
<keyword evidence="10" id="KW-1185">Reference proteome</keyword>
<feature type="transmembrane region" description="Helical" evidence="6">
    <location>
        <begin position="365"/>
        <end position="387"/>
    </location>
</feature>
<evidence type="ECO:0000259" key="8">
    <source>
        <dbReference type="Pfam" id="PF00082"/>
    </source>
</evidence>
<dbReference type="PRINTS" id="PR00723">
    <property type="entry name" value="SUBTILISIN"/>
</dbReference>
<dbReference type="InterPro" id="IPR036852">
    <property type="entry name" value="Peptidase_S8/S53_dom_sf"/>
</dbReference>
<dbReference type="AlphaFoldDB" id="A0A917RJA9"/>
<evidence type="ECO:0000256" key="5">
    <source>
        <dbReference type="PROSITE-ProRule" id="PRU01240"/>
    </source>
</evidence>
<keyword evidence="2 5" id="KW-0645">Protease</keyword>
<dbReference type="Pfam" id="PF00082">
    <property type="entry name" value="Peptidase_S8"/>
    <property type="match status" value="1"/>
</dbReference>
<evidence type="ECO:0000256" key="2">
    <source>
        <dbReference type="ARBA" id="ARBA00022670"/>
    </source>
</evidence>
<feature type="active site" description="Charge relay system" evidence="5">
    <location>
        <position position="59"/>
    </location>
</feature>